<accession>A0A182M0S1</accession>
<evidence type="ECO:0000313" key="1">
    <source>
        <dbReference type="EnsemblMetazoa" id="ACUA006648-PA"/>
    </source>
</evidence>
<reference evidence="1" key="2">
    <citation type="submission" date="2020-05" db="UniProtKB">
        <authorList>
            <consortium name="EnsemblMetazoa"/>
        </authorList>
    </citation>
    <scope>IDENTIFICATION</scope>
    <source>
        <strain evidence="1">A-37</strain>
    </source>
</reference>
<dbReference type="EnsemblMetazoa" id="ACUA006648-RA">
    <property type="protein sequence ID" value="ACUA006648-PA"/>
    <property type="gene ID" value="ACUA006648"/>
</dbReference>
<dbReference type="AlphaFoldDB" id="A0A182M0S1"/>
<dbReference type="EMBL" id="AXCM01004785">
    <property type="status" value="NOT_ANNOTATED_CDS"/>
    <property type="molecule type" value="Genomic_DNA"/>
</dbReference>
<dbReference type="VEuPathDB" id="VectorBase:ACUA006648"/>
<name>A0A182M0S1_9DIPT</name>
<evidence type="ECO:0000313" key="2">
    <source>
        <dbReference type="Proteomes" id="UP000075883"/>
    </source>
</evidence>
<proteinExistence type="predicted"/>
<keyword evidence="2" id="KW-1185">Reference proteome</keyword>
<reference evidence="2" key="1">
    <citation type="submission" date="2013-09" db="EMBL/GenBank/DDBJ databases">
        <title>The Genome Sequence of Anopheles culicifacies species A.</title>
        <authorList>
            <consortium name="The Broad Institute Genomics Platform"/>
            <person name="Neafsey D.E."/>
            <person name="Besansky N."/>
            <person name="Howell P."/>
            <person name="Walton C."/>
            <person name="Young S.K."/>
            <person name="Zeng Q."/>
            <person name="Gargeya S."/>
            <person name="Fitzgerald M."/>
            <person name="Haas B."/>
            <person name="Abouelleil A."/>
            <person name="Allen A.W."/>
            <person name="Alvarado L."/>
            <person name="Arachchi H.M."/>
            <person name="Berlin A.M."/>
            <person name="Chapman S.B."/>
            <person name="Gainer-Dewar J."/>
            <person name="Goldberg J."/>
            <person name="Griggs A."/>
            <person name="Gujja S."/>
            <person name="Hansen M."/>
            <person name="Howarth C."/>
            <person name="Imamovic A."/>
            <person name="Ireland A."/>
            <person name="Larimer J."/>
            <person name="McCowan C."/>
            <person name="Murphy C."/>
            <person name="Pearson M."/>
            <person name="Poon T.W."/>
            <person name="Priest M."/>
            <person name="Roberts A."/>
            <person name="Saif S."/>
            <person name="Shea T."/>
            <person name="Sisk P."/>
            <person name="Sykes S."/>
            <person name="Wortman J."/>
            <person name="Nusbaum C."/>
            <person name="Birren B."/>
        </authorList>
    </citation>
    <scope>NUCLEOTIDE SEQUENCE [LARGE SCALE GENOMIC DNA]</scope>
    <source>
        <strain evidence="2">A-37</strain>
    </source>
</reference>
<dbReference type="Proteomes" id="UP000075883">
    <property type="component" value="Unassembled WGS sequence"/>
</dbReference>
<organism evidence="1 2">
    <name type="scientific">Anopheles culicifacies</name>
    <dbReference type="NCBI Taxonomy" id="139723"/>
    <lineage>
        <taxon>Eukaryota</taxon>
        <taxon>Metazoa</taxon>
        <taxon>Ecdysozoa</taxon>
        <taxon>Arthropoda</taxon>
        <taxon>Hexapoda</taxon>
        <taxon>Insecta</taxon>
        <taxon>Pterygota</taxon>
        <taxon>Neoptera</taxon>
        <taxon>Endopterygota</taxon>
        <taxon>Diptera</taxon>
        <taxon>Nematocera</taxon>
        <taxon>Culicoidea</taxon>
        <taxon>Culicidae</taxon>
        <taxon>Anophelinae</taxon>
        <taxon>Anopheles</taxon>
        <taxon>culicifacies species complex</taxon>
    </lineage>
</organism>
<protein>
    <submittedName>
        <fullName evidence="1">Uncharacterized protein</fullName>
    </submittedName>
</protein>
<sequence>MTRERERAHAWRLKSSPCEEVIGVHDHVHEGVDEAHKHTVTTGEPFDATPNQHHHAGVMIHVQEANLVLFLAQYEEDRVQQIEYFHEKVVVTAPCNHSRYLRW</sequence>